<proteinExistence type="predicted"/>
<dbReference type="Proteomes" id="UP000001012">
    <property type="component" value="Chromosome"/>
</dbReference>
<dbReference type="InterPro" id="IPR022565">
    <property type="entry name" value="DUF2608"/>
</dbReference>
<protein>
    <submittedName>
        <fullName evidence="2">Exported protein</fullName>
    </submittedName>
</protein>
<evidence type="ECO:0000256" key="1">
    <source>
        <dbReference type="ARBA" id="ARBA00022729"/>
    </source>
</evidence>
<dbReference type="Pfam" id="PF11019">
    <property type="entry name" value="DUF2608"/>
    <property type="match status" value="1"/>
</dbReference>
<evidence type="ECO:0000313" key="3">
    <source>
        <dbReference type="Proteomes" id="UP000001012"/>
    </source>
</evidence>
<evidence type="ECO:0000313" key="2">
    <source>
        <dbReference type="EMBL" id="CAH63746.1"/>
    </source>
</evidence>
<keyword evidence="1" id="KW-0732">Signal</keyword>
<dbReference type="AlphaFoldDB" id="Q5L6H9"/>
<organism evidence="2 3">
    <name type="scientific">Chlamydia abortus (strain DSM 27085 / S26/3)</name>
    <name type="common">Chlamydophila abortus</name>
    <dbReference type="NCBI Taxonomy" id="218497"/>
    <lineage>
        <taxon>Bacteria</taxon>
        <taxon>Pseudomonadati</taxon>
        <taxon>Chlamydiota</taxon>
        <taxon>Chlamydiia</taxon>
        <taxon>Chlamydiales</taxon>
        <taxon>Chlamydiaceae</taxon>
        <taxon>Chlamydia/Chlamydophila group</taxon>
        <taxon>Chlamydia</taxon>
    </lineage>
</organism>
<accession>Q5L6H9</accession>
<name>Q5L6H9_CHLAB</name>
<keyword evidence="3" id="KW-1185">Reference proteome</keyword>
<dbReference type="HOGENOM" id="CLU_1114269_0_0_0"/>
<dbReference type="EMBL" id="CR848038">
    <property type="protein sequence ID" value="CAH63746.1"/>
    <property type="molecule type" value="Genomic_DNA"/>
</dbReference>
<gene>
    <name evidence="2" type="ordered locus">CAB296</name>
</gene>
<reference evidence="2 3" key="1">
    <citation type="journal article" date="2005" name="Genome Res.">
        <title>The Chlamydophila abortus genome sequence reveals an array of variable proteins that contribute to interspecies variation.</title>
        <authorList>
            <person name="Thomson N.R."/>
            <person name="Yeats C."/>
            <person name="Bell K."/>
            <person name="Holden M.T.G."/>
            <person name="Bentley S.D."/>
            <person name="Livingstone M."/>
            <person name="Cerdeno-Tarraga A.M."/>
            <person name="Harris B."/>
            <person name="Doggett J."/>
            <person name="Ormond D."/>
            <person name="Mungal K."/>
            <person name="Clarke K."/>
            <person name="Feltwell T."/>
            <person name="Hance Z."/>
            <person name="Sanders M."/>
            <person name="Quail M.A."/>
            <person name="Price C."/>
            <person name="Parkhill J."/>
            <person name="Longbottom D."/>
        </authorList>
    </citation>
    <scope>NUCLEOTIDE SEQUENCE [LARGE SCALE GENOMIC DNA]</scope>
    <source>
        <strain evidence="3">DSM 27085 / S26/3</strain>
    </source>
</reference>
<dbReference type="KEGG" id="cab:CAB296"/>
<sequence length="288" mass="32230">MTNVTSLLKYLPKVSILIVAILGTLTTAEAAKKKHVPMTMVYSFDEVFTHLEKNKEDTLFCINVDSVIQHKYLGSPGWYQNRLSKLSKRFGDFFKAKKRVAEEQVLIDTVISKECLELNVAERFAQILAECSCSLLGMSSLGIESVSSTLKSLKECGIELHSRAFPTEDFFLETTQRCSTSALVQEGVLFCSTLGFSEAMKLLFIYENKMPKNIVFLTDDPEEIKTLGRECIDLGIKFFGLVYYPAAESIFSYVYPYSAAVEIQEEHALAVISDATAQLSLDSLNQKS</sequence>